<reference evidence="4 5" key="1">
    <citation type="journal article" date="2017" name="PLoS Biol.">
        <title>The sea cucumber genome provides insights into morphological evolution and visceral regeneration.</title>
        <authorList>
            <person name="Zhang X."/>
            <person name="Sun L."/>
            <person name="Yuan J."/>
            <person name="Sun Y."/>
            <person name="Gao Y."/>
            <person name="Zhang L."/>
            <person name="Li S."/>
            <person name="Dai H."/>
            <person name="Hamel J.F."/>
            <person name="Liu C."/>
            <person name="Yu Y."/>
            <person name="Liu S."/>
            <person name="Lin W."/>
            <person name="Guo K."/>
            <person name="Jin S."/>
            <person name="Xu P."/>
            <person name="Storey K.B."/>
            <person name="Huan P."/>
            <person name="Zhang T."/>
            <person name="Zhou Y."/>
            <person name="Zhang J."/>
            <person name="Lin C."/>
            <person name="Li X."/>
            <person name="Xing L."/>
            <person name="Huo D."/>
            <person name="Sun M."/>
            <person name="Wang L."/>
            <person name="Mercier A."/>
            <person name="Li F."/>
            <person name="Yang H."/>
            <person name="Xiang J."/>
        </authorList>
    </citation>
    <scope>NUCLEOTIDE SEQUENCE [LARGE SCALE GENOMIC DNA]</scope>
    <source>
        <strain evidence="4">Shaxun</strain>
        <tissue evidence="4">Muscle</tissue>
    </source>
</reference>
<evidence type="ECO:0000256" key="1">
    <source>
        <dbReference type="SAM" id="Phobius"/>
    </source>
</evidence>
<evidence type="ECO:0000313" key="4">
    <source>
        <dbReference type="EMBL" id="PIK34623.1"/>
    </source>
</evidence>
<dbReference type="Proteomes" id="UP000230750">
    <property type="component" value="Unassembled WGS sequence"/>
</dbReference>
<proteinExistence type="predicted"/>
<protein>
    <recommendedName>
        <fullName evidence="3">Ig-like domain-containing protein</fullName>
    </recommendedName>
</protein>
<dbReference type="SUPFAM" id="SSF48726">
    <property type="entry name" value="Immunoglobulin"/>
    <property type="match status" value="1"/>
</dbReference>
<feature type="domain" description="Ig-like" evidence="3">
    <location>
        <begin position="125"/>
        <end position="206"/>
    </location>
</feature>
<evidence type="ECO:0000313" key="5">
    <source>
        <dbReference type="Proteomes" id="UP000230750"/>
    </source>
</evidence>
<dbReference type="OrthoDB" id="10644380at2759"/>
<dbReference type="EMBL" id="MRZV01002121">
    <property type="protein sequence ID" value="PIK34623.1"/>
    <property type="molecule type" value="Genomic_DNA"/>
</dbReference>
<dbReference type="PROSITE" id="PS50835">
    <property type="entry name" value="IG_LIKE"/>
    <property type="match status" value="1"/>
</dbReference>
<dbReference type="InterPro" id="IPR036179">
    <property type="entry name" value="Ig-like_dom_sf"/>
</dbReference>
<keyword evidence="2" id="KW-0732">Signal</keyword>
<keyword evidence="5" id="KW-1185">Reference proteome</keyword>
<dbReference type="Gene3D" id="2.60.40.10">
    <property type="entry name" value="Immunoglobulins"/>
    <property type="match status" value="1"/>
</dbReference>
<name>A0A2G8JFW5_STIJA</name>
<organism evidence="4 5">
    <name type="scientific">Stichopus japonicus</name>
    <name type="common">Sea cucumber</name>
    <dbReference type="NCBI Taxonomy" id="307972"/>
    <lineage>
        <taxon>Eukaryota</taxon>
        <taxon>Metazoa</taxon>
        <taxon>Echinodermata</taxon>
        <taxon>Eleutherozoa</taxon>
        <taxon>Echinozoa</taxon>
        <taxon>Holothuroidea</taxon>
        <taxon>Aspidochirotacea</taxon>
        <taxon>Aspidochirotida</taxon>
        <taxon>Stichopodidae</taxon>
        <taxon>Apostichopus</taxon>
    </lineage>
</organism>
<accession>A0A2G8JFW5</accession>
<comment type="caution">
    <text evidence="4">The sequence shown here is derived from an EMBL/GenBank/DDBJ whole genome shotgun (WGS) entry which is preliminary data.</text>
</comment>
<dbReference type="InterPro" id="IPR007110">
    <property type="entry name" value="Ig-like_dom"/>
</dbReference>
<dbReference type="AlphaFoldDB" id="A0A2G8JFW5"/>
<evidence type="ECO:0000256" key="2">
    <source>
        <dbReference type="SAM" id="SignalP"/>
    </source>
</evidence>
<gene>
    <name evidence="4" type="ORF">BSL78_28551</name>
</gene>
<feature type="chain" id="PRO_5013923456" description="Ig-like domain-containing protein" evidence="2">
    <location>
        <begin position="23"/>
        <end position="368"/>
    </location>
</feature>
<feature type="transmembrane region" description="Helical" evidence="1">
    <location>
        <begin position="312"/>
        <end position="333"/>
    </location>
</feature>
<keyword evidence="1" id="KW-1133">Transmembrane helix</keyword>
<evidence type="ECO:0000259" key="3">
    <source>
        <dbReference type="PROSITE" id="PS50835"/>
    </source>
</evidence>
<keyword evidence="1" id="KW-0812">Transmembrane</keyword>
<sequence>MDVTVSVLVSCYFIAVFTTTECVVFEINDYDSNRVVLVDESDIVMTCSAPEFNNPQFEISHKSNIIIDSQDSFLITTLNKSIEVRITHVQAFHGGIYQCLVTGDGSMTLTNLTLDVRSGTNIYCPQSSETLNVNEGESLTLFCYFLWSLPSGEFTPYDYIWQKKIAPNPVLLATSTVTQSSGSVKGILIAVVGPFTADDDDTVYECSHPLRAIAGTISCSVGPVTVTPRPTNPTPQNPTQQPVTVPATSTPIRLSTKASSPSTITTYQKTLNVTIGPSKNTPTATPSPVQKDITEEPMTKSNKTPVVNISTIASIILSIVVIILAIVITVLLCHKSRFKRKERQEIKKRTVVNWTWGAGRPLTNQITK</sequence>
<dbReference type="InterPro" id="IPR013783">
    <property type="entry name" value="Ig-like_fold"/>
</dbReference>
<keyword evidence="1" id="KW-0472">Membrane</keyword>
<feature type="signal peptide" evidence="2">
    <location>
        <begin position="1"/>
        <end position="22"/>
    </location>
</feature>